<keyword evidence="2" id="KW-1185">Reference proteome</keyword>
<evidence type="ECO:0000313" key="2">
    <source>
        <dbReference type="Proteomes" id="UP001062846"/>
    </source>
</evidence>
<evidence type="ECO:0000313" key="1">
    <source>
        <dbReference type="EMBL" id="KAI8564416.1"/>
    </source>
</evidence>
<protein>
    <submittedName>
        <fullName evidence="1">Uncharacterized protein</fullName>
    </submittedName>
</protein>
<proteinExistence type="predicted"/>
<dbReference type="Proteomes" id="UP001062846">
    <property type="component" value="Chromosome 3"/>
</dbReference>
<sequence length="77" mass="8956">MRLLLFLNQNQTKLLLFLCERETNDCSVCQGGRRWCSDGLWFSRANLGRKLPTQSTTPTEGSEFFLRRLWYHTGLGS</sequence>
<gene>
    <name evidence="1" type="ORF">RHMOL_Rhmol03G0179800</name>
</gene>
<accession>A0ACC0PFR8</accession>
<dbReference type="EMBL" id="CM046390">
    <property type="protein sequence ID" value="KAI8564416.1"/>
    <property type="molecule type" value="Genomic_DNA"/>
</dbReference>
<comment type="caution">
    <text evidence="1">The sequence shown here is derived from an EMBL/GenBank/DDBJ whole genome shotgun (WGS) entry which is preliminary data.</text>
</comment>
<name>A0ACC0PFR8_RHOML</name>
<reference evidence="1" key="1">
    <citation type="submission" date="2022-02" db="EMBL/GenBank/DDBJ databases">
        <title>Plant Genome Project.</title>
        <authorList>
            <person name="Zhang R.-G."/>
        </authorList>
    </citation>
    <scope>NUCLEOTIDE SEQUENCE</scope>
    <source>
        <strain evidence="1">AT1</strain>
    </source>
</reference>
<organism evidence="1 2">
    <name type="scientific">Rhododendron molle</name>
    <name type="common">Chinese azalea</name>
    <name type="synonym">Azalea mollis</name>
    <dbReference type="NCBI Taxonomy" id="49168"/>
    <lineage>
        <taxon>Eukaryota</taxon>
        <taxon>Viridiplantae</taxon>
        <taxon>Streptophyta</taxon>
        <taxon>Embryophyta</taxon>
        <taxon>Tracheophyta</taxon>
        <taxon>Spermatophyta</taxon>
        <taxon>Magnoliopsida</taxon>
        <taxon>eudicotyledons</taxon>
        <taxon>Gunneridae</taxon>
        <taxon>Pentapetalae</taxon>
        <taxon>asterids</taxon>
        <taxon>Ericales</taxon>
        <taxon>Ericaceae</taxon>
        <taxon>Ericoideae</taxon>
        <taxon>Rhodoreae</taxon>
        <taxon>Rhododendron</taxon>
    </lineage>
</organism>